<dbReference type="AlphaFoldDB" id="A0A9Q4D6I6"/>
<feature type="coiled-coil region" evidence="1">
    <location>
        <begin position="73"/>
        <end position="108"/>
    </location>
</feature>
<evidence type="ECO:0000313" key="3">
    <source>
        <dbReference type="Proteomes" id="UP001081438"/>
    </source>
</evidence>
<sequence length="112" mass="14027">MDEQLIQKRLQLEESYDQEVQKCRRRMSIVEEKILETRRFVDRTVEDYLTVSARRNYSQSSDNKAFYHIESFKDQEIKRLEHTKLEIENEIKELRKSYRREEERLDKEFRYE</sequence>
<evidence type="ECO:0000313" key="2">
    <source>
        <dbReference type="EMBL" id="MCY1593729.1"/>
    </source>
</evidence>
<dbReference type="Proteomes" id="UP001081438">
    <property type="component" value="Unassembled WGS sequence"/>
</dbReference>
<gene>
    <name evidence="2" type="ORF">NW112_00570</name>
</gene>
<evidence type="ECO:0000256" key="1">
    <source>
        <dbReference type="SAM" id="Coils"/>
    </source>
</evidence>
<dbReference type="EMBL" id="JANSKX010000002">
    <property type="protein sequence ID" value="MCY1593729.1"/>
    <property type="molecule type" value="Genomic_DNA"/>
</dbReference>
<organism evidence="2 3">
    <name type="scientific">Staphylococcus pettenkoferi</name>
    <dbReference type="NCBI Taxonomy" id="170573"/>
    <lineage>
        <taxon>Bacteria</taxon>
        <taxon>Bacillati</taxon>
        <taxon>Bacillota</taxon>
        <taxon>Bacilli</taxon>
        <taxon>Bacillales</taxon>
        <taxon>Staphylococcaceae</taxon>
        <taxon>Staphylococcus</taxon>
    </lineage>
</organism>
<dbReference type="RefSeq" id="WP_268210449.1">
    <property type="nucleotide sequence ID" value="NZ_JANSKK010000001.1"/>
</dbReference>
<protein>
    <submittedName>
        <fullName evidence="2">Uncharacterized protein</fullName>
    </submittedName>
</protein>
<name>A0A9Q4D6I6_9STAP</name>
<proteinExistence type="predicted"/>
<keyword evidence="1" id="KW-0175">Coiled coil</keyword>
<comment type="caution">
    <text evidence="2">The sequence shown here is derived from an EMBL/GenBank/DDBJ whole genome shotgun (WGS) entry which is preliminary data.</text>
</comment>
<reference evidence="2" key="1">
    <citation type="journal article" date="2022" name="Int. J. Mol. Sci.">
        <title>Phenotypic and genotypic virulence characterisation of Staphylococcus pettenkoferi strains isolated from human bloodstream and diabetic foot infections.</title>
        <authorList>
            <person name="Magnan C."/>
        </authorList>
    </citation>
    <scope>NUCLEOTIDE SEQUENCE</scope>
    <source>
        <strain evidence="2">NSP020P</strain>
    </source>
</reference>
<accession>A0A9Q4D6I6</accession>